<dbReference type="PROSITE" id="PS50835">
    <property type="entry name" value="IG_LIKE"/>
    <property type="match status" value="1"/>
</dbReference>
<reference evidence="6" key="2">
    <citation type="submission" date="2025-08" db="UniProtKB">
        <authorList>
            <consortium name="Ensembl"/>
        </authorList>
    </citation>
    <scope>IDENTIFICATION</scope>
</reference>
<dbReference type="SUPFAM" id="SSF48726">
    <property type="entry name" value="Immunoglobulin"/>
    <property type="match status" value="2"/>
</dbReference>
<dbReference type="InterPro" id="IPR007110">
    <property type="entry name" value="Ig-like_dom"/>
</dbReference>
<dbReference type="GeneID" id="108441399"/>
<dbReference type="OrthoDB" id="8902439at2759"/>
<dbReference type="Gene3D" id="2.60.40.10">
    <property type="entry name" value="Immunoglobulins"/>
    <property type="match status" value="2"/>
</dbReference>
<dbReference type="GO" id="GO:0005886">
    <property type="term" value="C:plasma membrane"/>
    <property type="evidence" value="ECO:0007669"/>
    <property type="project" value="TreeGrafter"/>
</dbReference>
<dbReference type="PANTHER" id="PTHR11860:SF96">
    <property type="match status" value="1"/>
</dbReference>
<keyword evidence="2 4" id="KW-0812">Transmembrane</keyword>
<feature type="domain" description="Ig-like" evidence="5">
    <location>
        <begin position="128"/>
        <end position="204"/>
    </location>
</feature>
<dbReference type="GeneTree" id="ENSGT00990000203827"/>
<keyword evidence="3 4" id="KW-0472">Membrane</keyword>
<feature type="transmembrane region" description="Helical" evidence="4">
    <location>
        <begin position="291"/>
        <end position="310"/>
    </location>
</feature>
<dbReference type="InterPro" id="IPR036179">
    <property type="entry name" value="Ig-like_dom_sf"/>
</dbReference>
<sequence>MRVLYLVLISQVSAQLQCEKSIIRATVGGRFNVACTYNTNKFRFSKKYWCFGESRNYCETVMDTDGFTKAELKNRAQITDAVYRGLQILMTRLQLRDSGVYWVGIDKIYADIMFKIQVEVTEEAVIRPKVWPVGSPLLTCGGQPLTLRCRSERGTNVQYSWYRKAHPEAVLLQTTSDLPLHCAFLTQDGQFVCSAHNAVSREHSNAVFVHVLQPGHKDCVYLLTSEGFESYDCKTTTTPRITTTMTTVEVFSSTLVTQSSGYEDHSLCVNQTWMEGVFFRSWSGVPLWYDIIRWTLFMIMMVTTGLVHMCTRTRASGQRLTHKHQKHI</sequence>
<proteinExistence type="predicted"/>
<protein>
    <recommendedName>
        <fullName evidence="5">Ig-like domain-containing protein</fullName>
    </recommendedName>
</protein>
<keyword evidence="4" id="KW-1133">Transmembrane helix</keyword>
<dbReference type="Ensembl" id="ENSPNAT00000001741.2">
    <property type="protein sequence ID" value="ENSPNAP00000007495.1"/>
    <property type="gene ID" value="ENSPNAG00000002685.2"/>
</dbReference>
<evidence type="ECO:0000313" key="6">
    <source>
        <dbReference type="Ensembl" id="ENSPNAP00000007495.1"/>
    </source>
</evidence>
<dbReference type="InterPro" id="IPR013783">
    <property type="entry name" value="Ig-like_fold"/>
</dbReference>
<dbReference type="PANTHER" id="PTHR11860">
    <property type="entry name" value="POLYMERIC-IMMUNOGLOBULIN RECEPTOR"/>
    <property type="match status" value="1"/>
</dbReference>
<dbReference type="RefSeq" id="XP_017576374.1">
    <property type="nucleotide sequence ID" value="XM_017720885.2"/>
</dbReference>
<evidence type="ECO:0000256" key="2">
    <source>
        <dbReference type="ARBA" id="ARBA00022692"/>
    </source>
</evidence>
<reference evidence="6" key="3">
    <citation type="submission" date="2025-09" db="UniProtKB">
        <authorList>
            <consortium name="Ensembl"/>
        </authorList>
    </citation>
    <scope>IDENTIFICATION</scope>
</reference>
<evidence type="ECO:0000313" key="7">
    <source>
        <dbReference type="Proteomes" id="UP001501920"/>
    </source>
</evidence>
<dbReference type="AlphaFoldDB" id="A0A3B4C8I4"/>
<reference evidence="6 7" key="1">
    <citation type="submission" date="2020-10" db="EMBL/GenBank/DDBJ databases">
        <title>Pygocentrus nattereri (red-bellied piranha) genome, fPygNat1, primary haplotype.</title>
        <authorList>
            <person name="Myers G."/>
            <person name="Meyer A."/>
            <person name="Karagic N."/>
            <person name="Pippel M."/>
            <person name="Winkler S."/>
            <person name="Tracey A."/>
            <person name="Wood J."/>
            <person name="Formenti G."/>
            <person name="Howe K."/>
            <person name="Fedrigo O."/>
            <person name="Jarvis E.D."/>
        </authorList>
    </citation>
    <scope>NUCLEOTIDE SEQUENCE [LARGE SCALE GENOMIC DNA]</scope>
</reference>
<dbReference type="OMA" id="CIYVANI"/>
<dbReference type="Proteomes" id="UP001501920">
    <property type="component" value="Chromosome 9"/>
</dbReference>
<comment type="subcellular location">
    <subcellularLocation>
        <location evidence="1">Membrane</location>
    </subcellularLocation>
</comment>
<keyword evidence="7" id="KW-1185">Reference proteome</keyword>
<evidence type="ECO:0000256" key="4">
    <source>
        <dbReference type="SAM" id="Phobius"/>
    </source>
</evidence>
<dbReference type="InterPro" id="IPR050671">
    <property type="entry name" value="CD300_family_receptors"/>
</dbReference>
<dbReference type="STRING" id="42514.ENSPNAP00000007495"/>
<dbReference type="Pfam" id="PF07686">
    <property type="entry name" value="V-set"/>
    <property type="match status" value="1"/>
</dbReference>
<accession>A0A3B4C8I4</accession>
<name>A0A3B4C8I4_PYGNA</name>
<evidence type="ECO:0000256" key="1">
    <source>
        <dbReference type="ARBA" id="ARBA00004370"/>
    </source>
</evidence>
<dbReference type="GO" id="GO:0004888">
    <property type="term" value="F:transmembrane signaling receptor activity"/>
    <property type="evidence" value="ECO:0007669"/>
    <property type="project" value="TreeGrafter"/>
</dbReference>
<evidence type="ECO:0000259" key="5">
    <source>
        <dbReference type="PROSITE" id="PS50835"/>
    </source>
</evidence>
<evidence type="ECO:0000256" key="3">
    <source>
        <dbReference type="ARBA" id="ARBA00023136"/>
    </source>
</evidence>
<dbReference type="InterPro" id="IPR013106">
    <property type="entry name" value="Ig_V-set"/>
</dbReference>
<organism evidence="6 7">
    <name type="scientific">Pygocentrus nattereri</name>
    <name type="common">Red-bellied piranha</name>
    <dbReference type="NCBI Taxonomy" id="42514"/>
    <lineage>
        <taxon>Eukaryota</taxon>
        <taxon>Metazoa</taxon>
        <taxon>Chordata</taxon>
        <taxon>Craniata</taxon>
        <taxon>Vertebrata</taxon>
        <taxon>Euteleostomi</taxon>
        <taxon>Actinopterygii</taxon>
        <taxon>Neopterygii</taxon>
        <taxon>Teleostei</taxon>
        <taxon>Ostariophysi</taxon>
        <taxon>Characiformes</taxon>
        <taxon>Characoidei</taxon>
        <taxon>Pygocentrus</taxon>
    </lineage>
</organism>